<feature type="region of interest" description="Disordered" evidence="2">
    <location>
        <begin position="407"/>
        <end position="440"/>
    </location>
</feature>
<feature type="region of interest" description="Disordered" evidence="2">
    <location>
        <begin position="791"/>
        <end position="834"/>
    </location>
</feature>
<feature type="domain" description="Hydin adenylate kinase-like" evidence="3">
    <location>
        <begin position="536"/>
        <end position="571"/>
    </location>
</feature>
<evidence type="ECO:0000259" key="4">
    <source>
        <dbReference type="Pfam" id="PF24291"/>
    </source>
</evidence>
<dbReference type="InterPro" id="IPR033305">
    <property type="entry name" value="Hydin-like"/>
</dbReference>
<sequence>LHAEIVVPVLKSHLSSVDFGEVQRGEARLIAIQLENPSPIAVYWNKRTHRELPLDRLKLRGIGQIGCRADRKMNKFKQPPIFDVIPLCGVIQPGEKCNIQIKFAPLDQRRYEERVVLHVENAPEDLHIRCCGYGLEPQLEFDQTMLQFDPCLPYGPGEERIVTVSNPCNYPIEFYSLEMDPVAFEQDQILRSLDGYDQYGQLLLPPRKAGEGLPMEIVTYWEEQVKRNADLKEETNGNDELADTPQSPRPVFDQSVRIQSEELKKRRLTSTDFLATTLNPDSTPVTVGPRVMCDVTPVSLTNARYLGVDLSGGTRLSVKRQGIAIILHGPLTAIRKGVATCLASYYQATILNLDQIILDALATSLSGAAATVREFCAEAGRAVYLEACRIREAEMREVKQFDIAEIQEPDDDRKLSDATDIPNEALNQSEGTGGKPRRGNEVVGASVTVMHGLQHSDGEPASRALQGTKSVPRRTSHMSHGAVDARPSSPPSIGAPIPRRISLTGFSSTGAPLVEFDMEENITDSCEDEEPAELRENQLYSTVLPDDLVVTLLQERFAQEDCFKGIIVNGLESQFTESSQKTAQLVLRALEERQFIYAVTVRAELAYLKVLEEEMEAAQAMAKAAEETARRQRALQMDEFEYGLLTEEEKKTVDDLRTQERREIRHRELEAKRIREEKEREEREAEARRLELEKMNKRKGKKMEEKAPKQPTQPQIGEIKESRATPGRPMSRAMGEKEKSAKGPYGADHLEAGHLAAFDRFKSFAVEFQGICDLFSTWDRSTQTQRLITGFDDSNDQGFGSPNPLQTGALRRPKPGIQVKSKKSVVRSDTSRVDAPHMDSLLETSNPLPPIYCDHLPSLTGTDSIVSEQISAKPTVSERTSTVSKQTSRGLTGLGIPHLIVDAQLGATPDVIHDVKREVVETLSSVPVLRPFELSHETESWLPTYRDEDNKESPAFSLIAPHLPNAEEVLEHLGIGSSGPPIPTPVDFSVIQFPPARLPPRLDSSLSTSLQT</sequence>
<dbReference type="Pfam" id="PF17213">
    <property type="entry name" value="Hydin_ADK"/>
    <property type="match status" value="2"/>
</dbReference>
<feature type="region of interest" description="Disordered" evidence="2">
    <location>
        <begin position="453"/>
        <end position="492"/>
    </location>
</feature>
<reference evidence="5" key="1">
    <citation type="submission" date="2016-06" db="UniProtKB">
        <authorList>
            <consortium name="WormBaseParasite"/>
        </authorList>
    </citation>
    <scope>IDENTIFICATION</scope>
</reference>
<dbReference type="GO" id="GO:1904158">
    <property type="term" value="P:axonemal central apparatus assembly"/>
    <property type="evidence" value="ECO:0007669"/>
    <property type="project" value="TreeGrafter"/>
</dbReference>
<accession>A0A183ALB4</accession>
<dbReference type="GO" id="GO:0003341">
    <property type="term" value="P:cilium movement"/>
    <property type="evidence" value="ECO:0007669"/>
    <property type="project" value="TreeGrafter"/>
</dbReference>
<dbReference type="InterPro" id="IPR056305">
    <property type="entry name" value="Ig_CFAP65_10th"/>
</dbReference>
<dbReference type="WBParaSite" id="ECPE_0000776801-mRNA-1">
    <property type="protein sequence ID" value="ECPE_0000776801-mRNA-1"/>
    <property type="gene ID" value="ECPE_0000776801"/>
</dbReference>
<feature type="domain" description="CFAP65 tenth Ig-like" evidence="4">
    <location>
        <begin position="79"/>
        <end position="138"/>
    </location>
</feature>
<keyword evidence="1" id="KW-0175">Coiled coil</keyword>
<dbReference type="AlphaFoldDB" id="A0A183ALB4"/>
<dbReference type="PANTHER" id="PTHR23053">
    <property type="entry name" value="DLEC1 DELETED IN LUNG AND ESOPHAGEAL CANCER 1"/>
    <property type="match status" value="1"/>
</dbReference>
<feature type="compositionally biased region" description="Polar residues" evidence="2">
    <location>
        <begin position="796"/>
        <end position="806"/>
    </location>
</feature>
<dbReference type="InterPro" id="IPR013783">
    <property type="entry name" value="Ig-like_fold"/>
</dbReference>
<evidence type="ECO:0000256" key="2">
    <source>
        <dbReference type="SAM" id="MobiDB-lite"/>
    </source>
</evidence>
<feature type="region of interest" description="Disordered" evidence="2">
    <location>
        <begin position="694"/>
        <end position="743"/>
    </location>
</feature>
<evidence type="ECO:0000313" key="5">
    <source>
        <dbReference type="WBParaSite" id="ECPE_0000776801-mRNA-1"/>
    </source>
</evidence>
<dbReference type="Gene3D" id="2.60.40.10">
    <property type="entry name" value="Immunoglobulins"/>
    <property type="match status" value="1"/>
</dbReference>
<evidence type="ECO:0000256" key="1">
    <source>
        <dbReference type="SAM" id="Coils"/>
    </source>
</evidence>
<dbReference type="GO" id="GO:0005930">
    <property type="term" value="C:axoneme"/>
    <property type="evidence" value="ECO:0007669"/>
    <property type="project" value="TreeGrafter"/>
</dbReference>
<feature type="domain" description="Hydin adenylate kinase-like" evidence="3">
    <location>
        <begin position="324"/>
        <end position="504"/>
    </location>
</feature>
<organism evidence="5">
    <name type="scientific">Echinostoma caproni</name>
    <dbReference type="NCBI Taxonomy" id="27848"/>
    <lineage>
        <taxon>Eukaryota</taxon>
        <taxon>Metazoa</taxon>
        <taxon>Spiralia</taxon>
        <taxon>Lophotrochozoa</taxon>
        <taxon>Platyhelminthes</taxon>
        <taxon>Trematoda</taxon>
        <taxon>Digenea</taxon>
        <taxon>Plagiorchiida</taxon>
        <taxon>Echinostomata</taxon>
        <taxon>Echinostomatoidea</taxon>
        <taxon>Echinostomatidae</taxon>
        <taxon>Echinostoma</taxon>
    </lineage>
</organism>
<evidence type="ECO:0000259" key="3">
    <source>
        <dbReference type="Pfam" id="PF17213"/>
    </source>
</evidence>
<feature type="coiled-coil region" evidence="1">
    <location>
        <begin position="608"/>
        <end position="635"/>
    </location>
</feature>
<dbReference type="PANTHER" id="PTHR23053:SF0">
    <property type="entry name" value="HYDROCEPHALUS-INDUCING PROTEIN HOMOLOG"/>
    <property type="match status" value="1"/>
</dbReference>
<protein>
    <submittedName>
        <fullName evidence="5">Hydrocephalus-inducing protein</fullName>
    </submittedName>
</protein>
<dbReference type="InterPro" id="IPR033768">
    <property type="entry name" value="Hydin_ADK"/>
</dbReference>
<dbReference type="Pfam" id="PF24291">
    <property type="entry name" value="Ig_CFAP65"/>
    <property type="match status" value="1"/>
</dbReference>
<name>A0A183ALB4_9TREM</name>
<proteinExistence type="predicted"/>